<keyword evidence="5" id="KW-0472">Membrane</keyword>
<evidence type="ECO:0000256" key="2">
    <source>
        <dbReference type="ARBA" id="ARBA00022801"/>
    </source>
</evidence>
<dbReference type="NCBIfam" id="TIGR01441">
    <property type="entry name" value="GPR"/>
    <property type="match status" value="1"/>
</dbReference>
<reference evidence="6 7" key="1">
    <citation type="journal article" date="2013" name="Genome Announc.">
        <title>Complete genome sequence of Clostridium stercorarium subsp. stercorarium strain DSM 8532, a thermophilic degrader of plant cell wall fibers.</title>
        <authorList>
            <person name="Poehlein A."/>
            <person name="Zverlov V.V."/>
            <person name="Daniel R."/>
            <person name="Schwarz W.H."/>
            <person name="Liebl W."/>
        </authorList>
    </citation>
    <scope>NUCLEOTIDE SEQUENCE [LARGE SCALE GENOMIC DNA]</scope>
    <source>
        <strain evidence="7">ATCC 35414 / DSM 8532 / NCIMB 11754</strain>
    </source>
</reference>
<feature type="propeptide" id="PRO_5005070705" evidence="4">
    <location>
        <begin position="1"/>
        <end position="89"/>
    </location>
</feature>
<dbReference type="KEGG" id="css:Cst_c05400"/>
<comment type="catalytic activity">
    <reaction evidence="4">
        <text>Endopeptidase action with P4 Glu or Asp, P1 preferably Glu &gt; Asp, P1' hydrophobic and P2' Ala.</text>
        <dbReference type="EC" id="3.4.24.78"/>
    </reaction>
</comment>
<keyword evidence="3 4" id="KW-0865">Zymogen</keyword>
<dbReference type="EC" id="3.4.24.78" evidence="4"/>
<keyword evidence="5" id="KW-1133">Transmembrane helix</keyword>
<dbReference type="Pfam" id="PF03418">
    <property type="entry name" value="Peptidase_A25"/>
    <property type="match status" value="2"/>
</dbReference>
<dbReference type="PATRIC" id="fig|1121335.3.peg.524"/>
<protein>
    <recommendedName>
        <fullName evidence="4">Germination protease</fullName>
        <ecNumber evidence="4">3.4.24.78</ecNumber>
    </recommendedName>
    <alternativeName>
        <fullName evidence="4">GPR endopeptidase</fullName>
    </alternativeName>
    <alternativeName>
        <fullName evidence="4">Germination proteinase</fullName>
    </alternativeName>
    <alternativeName>
        <fullName evidence="4">Spore protease</fullName>
    </alternativeName>
</protein>
<dbReference type="Gene3D" id="3.40.50.1450">
    <property type="entry name" value="HybD-like"/>
    <property type="match status" value="1"/>
</dbReference>
<dbReference type="InterPro" id="IPR005080">
    <property type="entry name" value="Peptidase_A25"/>
</dbReference>
<feature type="transmembrane region" description="Helical" evidence="5">
    <location>
        <begin position="20"/>
        <end position="42"/>
    </location>
</feature>
<comment type="subunit">
    <text evidence="4">Homotetramer.</text>
</comment>
<dbReference type="GO" id="GO:0009847">
    <property type="term" value="P:spore germination"/>
    <property type="evidence" value="ECO:0007669"/>
    <property type="project" value="UniProtKB-UniRule"/>
</dbReference>
<proteinExistence type="inferred from homology"/>
<keyword evidence="7" id="KW-1185">Reference proteome</keyword>
<dbReference type="STRING" id="1121335.Cst_c05400"/>
<sequence length="414" mass="46299">MYNVPSVVIMWHFDMIARRFAFGKHFLIFAGANCAIFFWELIKKRAEYMAAKCREYECRNLNLKFHVAEVISMGIEELTRDQFKGVRTDLALEVHEKNQENIRRSGTATTYPYAEGVEVTEDGNKDIHVTRVRITSPAGEKNIGKPMGNYITLDVPRLKENDRDLYEMTCRAVAFELQQLLKLKENDTVLVVGLGNWNITPDALGPKVVSYLMVTRHLHEYLPEQIDDGVRPVCAIAPGVLGLTGIETSDIVQGVVNQVRPALVIAIDSLASRKMNRINTTIQIADTGISPGSGVGNRRGELSEKTLGVPVIAIGVPTVVDAATMANDTIELVIDSLMAQSDKGSDFYRMLKEMDQNEKYDLIREVLEPYGGNLVVTPKEMDEVIDRVSKVIANGINLALHRNIGFDDIDRYLQ</sequence>
<comment type="function">
    <text evidence="4">Initiates the rapid degradation of small, acid-soluble proteins during spore germination.</text>
</comment>
<dbReference type="HAMAP" id="MF_00626">
    <property type="entry name" value="Germination_prot"/>
    <property type="match status" value="1"/>
</dbReference>
<evidence type="ECO:0000256" key="1">
    <source>
        <dbReference type="ARBA" id="ARBA00022670"/>
    </source>
</evidence>
<dbReference type="InterPro" id="IPR023430">
    <property type="entry name" value="Pept_HybD-like_dom_sf"/>
</dbReference>
<evidence type="ECO:0000256" key="5">
    <source>
        <dbReference type="SAM" id="Phobius"/>
    </source>
</evidence>
<evidence type="ECO:0000256" key="4">
    <source>
        <dbReference type="HAMAP-Rule" id="MF_00626"/>
    </source>
</evidence>
<dbReference type="Proteomes" id="UP000011220">
    <property type="component" value="Chromosome"/>
</dbReference>
<gene>
    <name evidence="4 6" type="primary">gpr</name>
    <name evidence="6" type="ordered locus">Cst_c05400</name>
</gene>
<dbReference type="GO" id="GO:0004222">
    <property type="term" value="F:metalloendopeptidase activity"/>
    <property type="evidence" value="ECO:0007669"/>
    <property type="project" value="UniProtKB-UniRule"/>
</dbReference>
<dbReference type="EMBL" id="CP004044">
    <property type="protein sequence ID" value="AGC67562.1"/>
    <property type="molecule type" value="Genomic_DNA"/>
</dbReference>
<dbReference type="GO" id="GO:0006508">
    <property type="term" value="P:proteolysis"/>
    <property type="evidence" value="ECO:0007669"/>
    <property type="project" value="UniProtKB-UniRule"/>
</dbReference>
<dbReference type="AlphaFoldDB" id="L7VLH6"/>
<keyword evidence="2 4" id="KW-0378">Hydrolase</keyword>
<name>L7VLH6_THES1</name>
<organism evidence="6 7">
    <name type="scientific">Thermoclostridium stercorarium (strain ATCC 35414 / DSM 8532 / NCIMB 11754)</name>
    <name type="common">Clostridium stercorarium</name>
    <dbReference type="NCBI Taxonomy" id="1121335"/>
    <lineage>
        <taxon>Bacteria</taxon>
        <taxon>Bacillati</taxon>
        <taxon>Bacillota</taxon>
        <taxon>Clostridia</taxon>
        <taxon>Eubacteriales</taxon>
        <taxon>Oscillospiraceae</taxon>
        <taxon>Thermoclostridium</taxon>
    </lineage>
</organism>
<comment type="PTM">
    <text evidence="4">Autoproteolytically processed. The inactive tetrameric zymogen termed p46 autoprocesses to a smaller form termed p41, which is active only during spore germination.</text>
</comment>
<dbReference type="eggNOG" id="COG0680">
    <property type="taxonomic scope" value="Bacteria"/>
</dbReference>
<keyword evidence="1 4" id="KW-0645">Protease</keyword>
<comment type="similarity">
    <text evidence="4">Belongs to the peptidase A25 family.</text>
</comment>
<evidence type="ECO:0000313" key="7">
    <source>
        <dbReference type="Proteomes" id="UP000011220"/>
    </source>
</evidence>
<evidence type="ECO:0000313" key="6">
    <source>
        <dbReference type="EMBL" id="AGC67562.1"/>
    </source>
</evidence>
<dbReference type="SUPFAM" id="SSF53163">
    <property type="entry name" value="HybD-like"/>
    <property type="match status" value="1"/>
</dbReference>
<keyword evidence="5" id="KW-0812">Transmembrane</keyword>
<dbReference type="KEGG" id="csd:Clst_0514"/>
<accession>L7VLH6</accession>
<evidence type="ECO:0000256" key="3">
    <source>
        <dbReference type="ARBA" id="ARBA00023145"/>
    </source>
</evidence>
<feature type="chain" id="PRO_5023400627" description="Germination protease" evidence="4">
    <location>
        <begin position="90"/>
        <end position="414"/>
    </location>
</feature>